<protein>
    <submittedName>
        <fullName evidence="4">Uncharacterized protein</fullName>
    </submittedName>
</protein>
<keyword evidence="2" id="KW-0560">Oxidoreductase</keyword>
<sequence length="287" mass="30642">MTTAASPNVWFITGCSSGIGRQTAIAARRHGDLVIATARKIETLDELKTLGCEVLTLDITASEEEVKQVVDKAHAIYGRIDIVLNNAGYSVIGAIEEASDKDVLALFDGNVFGHLRVVRAVLPYMREKRSGIIAFIGSAIGYFPVAMNGVYGASKFALAGISQSLTQEVAHLGIEVTIIEPGVFRTEGLANLTALPTSIAAYDPVKKAFQELLEAGFAIPPSDPAKGAQGIVEVLTKTGRCVGRTLPRRLLLGGDVLPAIEAELALREKEKNDWADFSKPDAFAFDS</sequence>
<dbReference type="OrthoDB" id="1933717at2759"/>
<evidence type="ECO:0000256" key="1">
    <source>
        <dbReference type="ARBA" id="ARBA00006484"/>
    </source>
</evidence>
<proteinExistence type="inferred from homology"/>
<dbReference type="EMBL" id="SPLM01000036">
    <property type="protein sequence ID" value="TMW66010.1"/>
    <property type="molecule type" value="Genomic_DNA"/>
</dbReference>
<gene>
    <name evidence="4" type="ORF">Poli38472_003775</name>
</gene>
<dbReference type="AlphaFoldDB" id="A0A8K1CMG8"/>
<dbReference type="PANTHER" id="PTHR43976">
    <property type="entry name" value="SHORT CHAIN DEHYDROGENASE"/>
    <property type="match status" value="1"/>
</dbReference>
<dbReference type="InterPro" id="IPR002347">
    <property type="entry name" value="SDR_fam"/>
</dbReference>
<reference evidence="4" key="1">
    <citation type="submission" date="2019-03" db="EMBL/GenBank/DDBJ databases">
        <title>Long read genome sequence of the mycoparasitic Pythium oligandrum ATCC 38472 isolated from sugarbeet rhizosphere.</title>
        <authorList>
            <person name="Gaulin E."/>
        </authorList>
    </citation>
    <scope>NUCLEOTIDE SEQUENCE</scope>
    <source>
        <strain evidence="4">ATCC 38472_TT</strain>
    </source>
</reference>
<evidence type="ECO:0000256" key="3">
    <source>
        <dbReference type="RuleBase" id="RU000363"/>
    </source>
</evidence>
<organism evidence="4 5">
    <name type="scientific">Pythium oligandrum</name>
    <name type="common">Mycoparasitic fungus</name>
    <dbReference type="NCBI Taxonomy" id="41045"/>
    <lineage>
        <taxon>Eukaryota</taxon>
        <taxon>Sar</taxon>
        <taxon>Stramenopiles</taxon>
        <taxon>Oomycota</taxon>
        <taxon>Peronosporomycetes</taxon>
        <taxon>Pythiales</taxon>
        <taxon>Pythiaceae</taxon>
        <taxon>Pythium</taxon>
    </lineage>
</organism>
<comment type="caution">
    <text evidence="4">The sequence shown here is derived from an EMBL/GenBank/DDBJ whole genome shotgun (WGS) entry which is preliminary data.</text>
</comment>
<name>A0A8K1CMG8_PYTOL</name>
<evidence type="ECO:0000313" key="5">
    <source>
        <dbReference type="Proteomes" id="UP000794436"/>
    </source>
</evidence>
<dbReference type="GO" id="GO:0016491">
    <property type="term" value="F:oxidoreductase activity"/>
    <property type="evidence" value="ECO:0007669"/>
    <property type="project" value="UniProtKB-KW"/>
</dbReference>
<comment type="similarity">
    <text evidence="1 3">Belongs to the short-chain dehydrogenases/reductases (SDR) family.</text>
</comment>
<evidence type="ECO:0000313" key="4">
    <source>
        <dbReference type="EMBL" id="TMW66010.1"/>
    </source>
</evidence>
<accession>A0A8K1CMG8</accession>
<keyword evidence="5" id="KW-1185">Reference proteome</keyword>
<dbReference type="Pfam" id="PF00106">
    <property type="entry name" value="adh_short"/>
    <property type="match status" value="1"/>
</dbReference>
<dbReference type="Gene3D" id="3.40.50.720">
    <property type="entry name" value="NAD(P)-binding Rossmann-like Domain"/>
    <property type="match status" value="1"/>
</dbReference>
<dbReference type="InterPro" id="IPR051911">
    <property type="entry name" value="SDR_oxidoreductase"/>
</dbReference>
<dbReference type="PRINTS" id="PR00081">
    <property type="entry name" value="GDHRDH"/>
</dbReference>
<dbReference type="SUPFAM" id="SSF51735">
    <property type="entry name" value="NAD(P)-binding Rossmann-fold domains"/>
    <property type="match status" value="1"/>
</dbReference>
<dbReference type="PANTHER" id="PTHR43976:SF16">
    <property type="entry name" value="SHORT-CHAIN DEHYDROGENASE_REDUCTASE FAMILY PROTEIN"/>
    <property type="match status" value="1"/>
</dbReference>
<evidence type="ECO:0000256" key="2">
    <source>
        <dbReference type="ARBA" id="ARBA00023002"/>
    </source>
</evidence>
<dbReference type="Proteomes" id="UP000794436">
    <property type="component" value="Unassembled WGS sequence"/>
</dbReference>
<dbReference type="CDD" id="cd05374">
    <property type="entry name" value="17beta-HSD-like_SDR_c"/>
    <property type="match status" value="1"/>
</dbReference>
<dbReference type="PRINTS" id="PR00080">
    <property type="entry name" value="SDRFAMILY"/>
</dbReference>
<dbReference type="InterPro" id="IPR036291">
    <property type="entry name" value="NAD(P)-bd_dom_sf"/>
</dbReference>